<comment type="subunit">
    <text evidence="8">Component of the replication restart primosome.</text>
</comment>
<dbReference type="GO" id="GO:0005524">
    <property type="term" value="F:ATP binding"/>
    <property type="evidence" value="ECO:0007669"/>
    <property type="project" value="UniProtKB-UniRule"/>
</dbReference>
<dbReference type="Gene3D" id="3.40.50.300">
    <property type="entry name" value="P-loop containing nucleotide triphosphate hydrolases"/>
    <property type="match status" value="1"/>
</dbReference>
<evidence type="ECO:0000256" key="3">
    <source>
        <dbReference type="ARBA" id="ARBA00022723"/>
    </source>
</evidence>
<feature type="binding site" evidence="8">
    <location>
        <position position="401"/>
    </location>
    <ligand>
        <name>Zn(2+)</name>
        <dbReference type="ChEBI" id="CHEBI:29105"/>
        <label>2</label>
    </ligand>
</feature>
<dbReference type="GO" id="GO:0006269">
    <property type="term" value="P:DNA replication, synthesis of primer"/>
    <property type="evidence" value="ECO:0007669"/>
    <property type="project" value="UniProtKB-KW"/>
</dbReference>
<dbReference type="PANTHER" id="PTHR30580">
    <property type="entry name" value="PRIMOSOMAL PROTEIN N"/>
    <property type="match status" value="1"/>
</dbReference>
<dbReference type="GO" id="GO:0043138">
    <property type="term" value="F:3'-5' DNA helicase activity"/>
    <property type="evidence" value="ECO:0007669"/>
    <property type="project" value="TreeGrafter"/>
</dbReference>
<feature type="binding site" evidence="8">
    <location>
        <position position="418"/>
    </location>
    <ligand>
        <name>Zn(2+)</name>
        <dbReference type="ChEBI" id="CHEBI:29105"/>
        <label>2</label>
    </ligand>
</feature>
<gene>
    <name evidence="8" type="primary">priA</name>
    <name evidence="11" type="ORF">HMPREF1318_2255</name>
</gene>
<feature type="binding site" evidence="8">
    <location>
        <position position="415"/>
    </location>
    <ligand>
        <name>Zn(2+)</name>
        <dbReference type="ChEBI" id="CHEBI:29105"/>
        <label>2</label>
    </ligand>
</feature>
<feature type="binding site" evidence="8">
    <location>
        <position position="427"/>
    </location>
    <ligand>
        <name>Zn(2+)</name>
        <dbReference type="ChEBI" id="CHEBI:29105"/>
        <label>1</label>
    </ligand>
</feature>
<dbReference type="GO" id="GO:1990077">
    <property type="term" value="C:primosome complex"/>
    <property type="evidence" value="ECO:0007669"/>
    <property type="project" value="UniProtKB-UniRule"/>
</dbReference>
<accession>J0NKN1</accession>
<keyword evidence="5 8" id="KW-0862">Zinc</keyword>
<keyword evidence="12" id="KW-1185">Reference proteome</keyword>
<dbReference type="Pfam" id="PF17764">
    <property type="entry name" value="PriA_3primeBD"/>
    <property type="match status" value="1"/>
</dbReference>
<keyword evidence="7 8" id="KW-0238">DNA-binding</keyword>
<evidence type="ECO:0000313" key="11">
    <source>
        <dbReference type="EMBL" id="EJF45302.1"/>
    </source>
</evidence>
<sequence>MDGNGVAAPVARVLLDSPLPHLDRLFDYLVPPDLDASAAVGTSVIVRFGGQDMRGWVWERGATTTHAGRLTPIRRVVSDLPVLTGATKALIEAVATRSAGVRSDIIRLAVPPRHASTEHSERGRGAPSPSQWQAPSGEGWDAYGGAGFVDALADGGAPRAVWTALPGRAGLVRRWTALLGDAIRAALASGRGALVIVATAAQAEAVATALKEELLPALDEPIVVLTAEGGPARRYRAFLRVLLGTARIVVGTRAAAFAPVRGLGLAVIWDDGDNRLDERHAPYTHARTVLALRSGLEGAGLLVAGYARSIEAQSFVEQGWAEELSAPRSLRRAAVARVHAPNATRLEAEGSSGIARIPSLAHRAVRDALADGPVLVQVSRSGYAPVVACRRCGQAARCPHCGGPLAMETAGVTTCRWCARGLAGWLCPACGGDQVRMRGSGSARTGEELGRAFPGTPVAISGARESHGVIESVDASPRLVVATPGAEPVADGGYCAVLLLDGALLSARPELGAGAEALRRWTNAVVLARADARVILLGGPDPSAAQALVRWDHAGYAREDLLERVDLHLPPAWRTARLDGSWDGVEALLAQAQSENFETLGPAPTPVAGTAQQDRSAPGGGSTARALIRVPADRGRELAIMLRVRQRERSAHREETVRVELDPTVLW</sequence>
<keyword evidence="6 8" id="KW-0067">ATP-binding</keyword>
<dbReference type="InterPro" id="IPR027417">
    <property type="entry name" value="P-loop_NTPase"/>
</dbReference>
<feature type="compositionally biased region" description="Basic and acidic residues" evidence="9">
    <location>
        <begin position="115"/>
        <end position="124"/>
    </location>
</feature>
<evidence type="ECO:0000256" key="1">
    <source>
        <dbReference type="ARBA" id="ARBA00022515"/>
    </source>
</evidence>
<keyword evidence="3 8" id="KW-0479">Metal-binding</keyword>
<keyword evidence="4 8" id="KW-0547">Nucleotide-binding</keyword>
<evidence type="ECO:0000256" key="2">
    <source>
        <dbReference type="ARBA" id="ARBA00022705"/>
    </source>
</evidence>
<evidence type="ECO:0000256" key="8">
    <source>
        <dbReference type="HAMAP-Rule" id="MF_00983"/>
    </source>
</evidence>
<comment type="cofactor">
    <cofactor evidence="8">
        <name>Zn(2+)</name>
        <dbReference type="ChEBI" id="CHEBI:29105"/>
    </cofactor>
    <text evidence="8">Binds 2 zinc ions per subunit.</text>
</comment>
<feature type="region of interest" description="Disordered" evidence="9">
    <location>
        <begin position="599"/>
        <end position="623"/>
    </location>
</feature>
<feature type="binding site" evidence="8">
    <location>
        <position position="389"/>
    </location>
    <ligand>
        <name>Zn(2+)</name>
        <dbReference type="ChEBI" id="CHEBI:29105"/>
        <label>1</label>
    </ligand>
</feature>
<dbReference type="GO" id="GO:0008270">
    <property type="term" value="F:zinc ion binding"/>
    <property type="evidence" value="ECO:0007669"/>
    <property type="project" value="UniProtKB-UniRule"/>
</dbReference>
<dbReference type="Proteomes" id="UP000002941">
    <property type="component" value="Unassembled WGS sequence"/>
</dbReference>
<dbReference type="RefSeq" id="WP_008731273.1">
    <property type="nucleotide sequence ID" value="NZ_AKFT01000099.1"/>
</dbReference>
<dbReference type="GO" id="GO:0006270">
    <property type="term" value="P:DNA replication initiation"/>
    <property type="evidence" value="ECO:0007669"/>
    <property type="project" value="TreeGrafter"/>
</dbReference>
<dbReference type="PATRIC" id="fig|1125718.3.peg.1292"/>
<dbReference type="GO" id="GO:0003677">
    <property type="term" value="F:DNA binding"/>
    <property type="evidence" value="ECO:0007669"/>
    <property type="project" value="UniProtKB-UniRule"/>
</dbReference>
<comment type="function">
    <text evidence="8">Initiates the restart of stalled replication forks, which reloads the replicative helicase on sites other than the origin of replication. Recognizes and binds to abandoned replication forks and remodels them to uncover a helicase loading site. Promotes assembly of the primosome at these replication forks.</text>
</comment>
<feature type="domain" description="Primosomal protein N' 3' DNA-binding" evidence="10">
    <location>
        <begin position="12"/>
        <end position="111"/>
    </location>
</feature>
<evidence type="ECO:0000256" key="6">
    <source>
        <dbReference type="ARBA" id="ARBA00022840"/>
    </source>
</evidence>
<dbReference type="AlphaFoldDB" id="J0NKN1"/>
<organism evidence="11 12">
    <name type="scientific">Actinomyces massiliensis F0489</name>
    <dbReference type="NCBI Taxonomy" id="1125718"/>
    <lineage>
        <taxon>Bacteria</taxon>
        <taxon>Bacillati</taxon>
        <taxon>Actinomycetota</taxon>
        <taxon>Actinomycetes</taxon>
        <taxon>Actinomycetales</taxon>
        <taxon>Actinomycetaceae</taxon>
        <taxon>Actinomyces</taxon>
    </lineage>
</organism>
<reference evidence="11 12" key="1">
    <citation type="submission" date="2012-05" db="EMBL/GenBank/DDBJ databases">
        <authorList>
            <person name="Harkins D.M."/>
            <person name="Madupu R."/>
            <person name="Durkin A.S."/>
            <person name="Torralba M."/>
            <person name="Methe B."/>
            <person name="Sutton G.G."/>
            <person name="Nelson K.E."/>
        </authorList>
    </citation>
    <scope>NUCLEOTIDE SEQUENCE [LARGE SCALE GENOMIC DNA]</scope>
    <source>
        <strain evidence="11 12">F0489</strain>
    </source>
</reference>
<evidence type="ECO:0000256" key="5">
    <source>
        <dbReference type="ARBA" id="ARBA00022833"/>
    </source>
</evidence>
<evidence type="ECO:0000259" key="10">
    <source>
        <dbReference type="Pfam" id="PF17764"/>
    </source>
</evidence>
<comment type="similarity">
    <text evidence="8">Belongs to the helicase family. PriA subfamily.</text>
</comment>
<dbReference type="eggNOG" id="COG1198">
    <property type="taxonomic scope" value="Bacteria"/>
</dbReference>
<feature type="binding site" evidence="8">
    <location>
        <position position="398"/>
    </location>
    <ligand>
        <name>Zn(2+)</name>
        <dbReference type="ChEBI" id="CHEBI:29105"/>
        <label>2</label>
    </ligand>
</feature>
<keyword evidence="2 8" id="KW-0235">DNA replication</keyword>
<name>J0NKN1_9ACTO</name>
<comment type="caution">
    <text evidence="8">As this protein does not have any detectable helicase domains, it probably does not have helicase activity.</text>
</comment>
<evidence type="ECO:0000256" key="4">
    <source>
        <dbReference type="ARBA" id="ARBA00022741"/>
    </source>
</evidence>
<feature type="binding site" evidence="8">
    <location>
        <position position="392"/>
    </location>
    <ligand>
        <name>Zn(2+)</name>
        <dbReference type="ChEBI" id="CHEBI:29105"/>
        <label>1</label>
    </ligand>
</feature>
<dbReference type="OrthoDB" id="3177118at2"/>
<dbReference type="InterPro" id="IPR005259">
    <property type="entry name" value="PriA"/>
</dbReference>
<protein>
    <recommendedName>
        <fullName evidence="8">Probable replication restart protein PriA</fullName>
    </recommendedName>
    <alternativeName>
        <fullName evidence="8">Putative ATP-dependent DNA helicase PriA</fullName>
    </alternativeName>
</protein>
<evidence type="ECO:0000256" key="7">
    <source>
        <dbReference type="ARBA" id="ARBA00023125"/>
    </source>
</evidence>
<keyword evidence="1 8" id="KW-0639">Primosome</keyword>
<dbReference type="PANTHER" id="PTHR30580:SF0">
    <property type="entry name" value="PRIMOSOMAL PROTEIN N"/>
    <property type="match status" value="1"/>
</dbReference>
<evidence type="ECO:0000256" key="9">
    <source>
        <dbReference type="SAM" id="MobiDB-lite"/>
    </source>
</evidence>
<dbReference type="EMBL" id="AKFT01000099">
    <property type="protein sequence ID" value="EJF45302.1"/>
    <property type="molecule type" value="Genomic_DNA"/>
</dbReference>
<evidence type="ECO:0000313" key="12">
    <source>
        <dbReference type="Proteomes" id="UP000002941"/>
    </source>
</evidence>
<feature type="region of interest" description="Disordered" evidence="9">
    <location>
        <begin position="112"/>
        <end position="137"/>
    </location>
</feature>
<dbReference type="GO" id="GO:0006302">
    <property type="term" value="P:double-strand break repair"/>
    <property type="evidence" value="ECO:0007669"/>
    <property type="project" value="InterPro"/>
</dbReference>
<dbReference type="InterPro" id="IPR042115">
    <property type="entry name" value="PriA_3primeBD_sf"/>
</dbReference>
<dbReference type="Gene3D" id="3.40.1440.60">
    <property type="entry name" value="PriA, 3(prime) DNA-binding domain"/>
    <property type="match status" value="1"/>
</dbReference>
<dbReference type="GO" id="GO:0006310">
    <property type="term" value="P:DNA recombination"/>
    <property type="evidence" value="ECO:0007669"/>
    <property type="project" value="InterPro"/>
</dbReference>
<feature type="binding site" evidence="8">
    <location>
        <position position="430"/>
    </location>
    <ligand>
        <name>Zn(2+)</name>
        <dbReference type="ChEBI" id="CHEBI:29105"/>
        <label>1</label>
    </ligand>
</feature>
<comment type="caution">
    <text evidence="11">The sequence shown here is derived from an EMBL/GenBank/DDBJ whole genome shotgun (WGS) entry which is preliminary data.</text>
</comment>
<dbReference type="HAMAP" id="MF_00983">
    <property type="entry name" value="PriA"/>
    <property type="match status" value="1"/>
</dbReference>
<dbReference type="SUPFAM" id="SSF52540">
    <property type="entry name" value="P-loop containing nucleoside triphosphate hydrolases"/>
    <property type="match status" value="1"/>
</dbReference>
<dbReference type="InterPro" id="IPR041222">
    <property type="entry name" value="PriA_3primeBD"/>
</dbReference>
<proteinExistence type="inferred from homology"/>